<dbReference type="GO" id="GO:0003700">
    <property type="term" value="F:DNA-binding transcription factor activity"/>
    <property type="evidence" value="ECO:0007669"/>
    <property type="project" value="TreeGrafter"/>
</dbReference>
<accession>A0A3P1AP09</accession>
<dbReference type="Gene3D" id="1.10.10.10">
    <property type="entry name" value="Winged helix-like DNA-binding domain superfamily/Winged helix DNA-binding domain"/>
    <property type="match status" value="1"/>
</dbReference>
<keyword evidence="2" id="KW-0238">DNA-binding</keyword>
<evidence type="ECO:0000259" key="4">
    <source>
        <dbReference type="PROSITE" id="PS50042"/>
    </source>
</evidence>
<dbReference type="Gene3D" id="2.60.120.10">
    <property type="entry name" value="Jelly Rolls"/>
    <property type="match status" value="1"/>
</dbReference>
<dbReference type="EMBL" id="RQTJ01000040">
    <property type="protein sequence ID" value="RRA90829.1"/>
    <property type="molecule type" value="Genomic_DNA"/>
</dbReference>
<sequence>MGKCEQCIVRELSSLKALSKDELIHLAHCKEGYSIKKGDVIFHEGDTMNGVYCIKEGTCKLVKMNSNGKDTILKLITKGDLLGQTSILTEGKASLSAVAVDDMQVCFIPKTELLNFIDTNKNFSFQVTKDVCQNLNSATDFAINNTHKTVKERLAIALLDILESAGNDDEGFLNLQLSREEIASMVGTATESCIRLLAELKKTGIIDLKAKKIKILKLNELKNLAQ</sequence>
<dbReference type="InterPro" id="IPR036390">
    <property type="entry name" value="WH_DNA-bd_sf"/>
</dbReference>
<dbReference type="GO" id="GO:0003677">
    <property type="term" value="F:DNA binding"/>
    <property type="evidence" value="ECO:0007669"/>
    <property type="project" value="UniProtKB-KW"/>
</dbReference>
<feature type="domain" description="Cyclic nucleotide-binding" evidence="4">
    <location>
        <begin position="14"/>
        <end position="117"/>
    </location>
</feature>
<dbReference type="InterPro" id="IPR018490">
    <property type="entry name" value="cNMP-bd_dom_sf"/>
</dbReference>
<feature type="domain" description="HTH crp-type" evidence="5">
    <location>
        <begin position="148"/>
        <end position="219"/>
    </location>
</feature>
<evidence type="ECO:0000256" key="3">
    <source>
        <dbReference type="ARBA" id="ARBA00023163"/>
    </source>
</evidence>
<gene>
    <name evidence="6" type="ORF">EG242_13300</name>
</gene>
<keyword evidence="7" id="KW-1185">Reference proteome</keyword>
<keyword evidence="1" id="KW-0805">Transcription regulation</keyword>
<dbReference type="InterPro" id="IPR012318">
    <property type="entry name" value="HTH_CRP"/>
</dbReference>
<evidence type="ECO:0000259" key="5">
    <source>
        <dbReference type="PROSITE" id="PS51063"/>
    </source>
</evidence>
<dbReference type="RefSeq" id="WP_124900352.1">
    <property type="nucleotide sequence ID" value="NZ_RQTJ01000040.1"/>
</dbReference>
<dbReference type="SMART" id="SM00419">
    <property type="entry name" value="HTH_CRP"/>
    <property type="match status" value="1"/>
</dbReference>
<dbReference type="PROSITE" id="PS50042">
    <property type="entry name" value="CNMP_BINDING_3"/>
    <property type="match status" value="1"/>
</dbReference>
<comment type="caution">
    <text evidence="6">The sequence shown here is derived from an EMBL/GenBank/DDBJ whole genome shotgun (WGS) entry which is preliminary data.</text>
</comment>
<dbReference type="SUPFAM" id="SSF51206">
    <property type="entry name" value="cAMP-binding domain-like"/>
    <property type="match status" value="1"/>
</dbReference>
<dbReference type="SUPFAM" id="SSF46785">
    <property type="entry name" value="Winged helix' DNA-binding domain"/>
    <property type="match status" value="1"/>
</dbReference>
<dbReference type="CDD" id="cd00038">
    <property type="entry name" value="CAP_ED"/>
    <property type="match status" value="1"/>
</dbReference>
<organism evidence="6 7">
    <name type="scientific">Paenimyroides viscosum</name>
    <dbReference type="NCBI Taxonomy" id="2488729"/>
    <lineage>
        <taxon>Bacteria</taxon>
        <taxon>Pseudomonadati</taxon>
        <taxon>Bacteroidota</taxon>
        <taxon>Flavobacteriia</taxon>
        <taxon>Flavobacteriales</taxon>
        <taxon>Flavobacteriaceae</taxon>
        <taxon>Paenimyroides</taxon>
    </lineage>
</organism>
<dbReference type="InterPro" id="IPR050397">
    <property type="entry name" value="Env_Response_Regulators"/>
</dbReference>
<keyword evidence="3" id="KW-0804">Transcription</keyword>
<evidence type="ECO:0000313" key="7">
    <source>
        <dbReference type="Proteomes" id="UP000268372"/>
    </source>
</evidence>
<dbReference type="SMART" id="SM00100">
    <property type="entry name" value="cNMP"/>
    <property type="match status" value="1"/>
</dbReference>
<name>A0A3P1AP09_9FLAO</name>
<dbReference type="PANTHER" id="PTHR24567">
    <property type="entry name" value="CRP FAMILY TRANSCRIPTIONAL REGULATORY PROTEIN"/>
    <property type="match status" value="1"/>
</dbReference>
<dbReference type="PRINTS" id="PR00034">
    <property type="entry name" value="HTHCRP"/>
</dbReference>
<dbReference type="InterPro" id="IPR000595">
    <property type="entry name" value="cNMP-bd_dom"/>
</dbReference>
<dbReference type="Pfam" id="PF00027">
    <property type="entry name" value="cNMP_binding"/>
    <property type="match status" value="1"/>
</dbReference>
<dbReference type="Pfam" id="PF13545">
    <property type="entry name" value="HTH_Crp_2"/>
    <property type="match status" value="1"/>
</dbReference>
<dbReference type="OrthoDB" id="9127033at2"/>
<dbReference type="PROSITE" id="PS51063">
    <property type="entry name" value="HTH_CRP_2"/>
    <property type="match status" value="1"/>
</dbReference>
<protein>
    <submittedName>
        <fullName evidence="6">Crp/Fnr family transcriptional regulator</fullName>
    </submittedName>
</protein>
<dbReference type="Proteomes" id="UP000268372">
    <property type="component" value="Unassembled WGS sequence"/>
</dbReference>
<evidence type="ECO:0000256" key="2">
    <source>
        <dbReference type="ARBA" id="ARBA00023125"/>
    </source>
</evidence>
<dbReference type="GO" id="GO:0005829">
    <property type="term" value="C:cytosol"/>
    <property type="evidence" value="ECO:0007669"/>
    <property type="project" value="TreeGrafter"/>
</dbReference>
<reference evidence="6 7" key="1">
    <citation type="submission" date="2018-11" db="EMBL/GenBank/DDBJ databases">
        <title>Flavobacterium sp. nov., YIM 102796 draft genome.</title>
        <authorList>
            <person name="Li G."/>
            <person name="Jiang Y."/>
        </authorList>
    </citation>
    <scope>NUCLEOTIDE SEQUENCE [LARGE SCALE GENOMIC DNA]</scope>
    <source>
        <strain evidence="6 7">YIM 102796</strain>
    </source>
</reference>
<dbReference type="AlphaFoldDB" id="A0A3P1AP09"/>
<dbReference type="InterPro" id="IPR036388">
    <property type="entry name" value="WH-like_DNA-bd_sf"/>
</dbReference>
<evidence type="ECO:0000313" key="6">
    <source>
        <dbReference type="EMBL" id="RRA90829.1"/>
    </source>
</evidence>
<dbReference type="InterPro" id="IPR014710">
    <property type="entry name" value="RmlC-like_jellyroll"/>
</dbReference>
<dbReference type="PANTHER" id="PTHR24567:SF28">
    <property type="entry name" value="LISTERIOLYSIN REGULATORY PROTEIN"/>
    <property type="match status" value="1"/>
</dbReference>
<evidence type="ECO:0000256" key="1">
    <source>
        <dbReference type="ARBA" id="ARBA00023015"/>
    </source>
</evidence>
<proteinExistence type="predicted"/>